<protein>
    <submittedName>
        <fullName evidence="2">Heterokaryon incompatibility protein-domain-containing protein</fullName>
    </submittedName>
</protein>
<dbReference type="PANTHER" id="PTHR10622">
    <property type="entry name" value="HET DOMAIN-CONTAINING PROTEIN"/>
    <property type="match status" value="1"/>
</dbReference>
<reference evidence="2" key="1">
    <citation type="submission" date="2021-06" db="EMBL/GenBank/DDBJ databases">
        <title>Comparative genomics, transcriptomics and evolutionary studies reveal genomic signatures of adaptation to plant cell wall in hemibiotrophic fungi.</title>
        <authorList>
            <consortium name="DOE Joint Genome Institute"/>
            <person name="Baroncelli R."/>
            <person name="Diaz J.F."/>
            <person name="Benocci T."/>
            <person name="Peng M."/>
            <person name="Battaglia E."/>
            <person name="Haridas S."/>
            <person name="Andreopoulos W."/>
            <person name="Labutti K."/>
            <person name="Pangilinan J."/>
            <person name="Floch G.L."/>
            <person name="Makela M.R."/>
            <person name="Henrissat B."/>
            <person name="Grigoriev I.V."/>
            <person name="Crouch J.A."/>
            <person name="De Vries R.P."/>
            <person name="Sukno S.A."/>
            <person name="Thon M.R."/>
        </authorList>
    </citation>
    <scope>NUCLEOTIDE SEQUENCE</scope>
    <source>
        <strain evidence="2">CBS 102054</strain>
    </source>
</reference>
<dbReference type="RefSeq" id="XP_060451528.1">
    <property type="nucleotide sequence ID" value="XM_060594631.1"/>
</dbReference>
<evidence type="ECO:0000313" key="3">
    <source>
        <dbReference type="Proteomes" id="UP001243989"/>
    </source>
</evidence>
<accession>A0AAJ0A3M5</accession>
<organism evidence="2 3">
    <name type="scientific">Colletotrichum phormii</name>
    <dbReference type="NCBI Taxonomy" id="359342"/>
    <lineage>
        <taxon>Eukaryota</taxon>
        <taxon>Fungi</taxon>
        <taxon>Dikarya</taxon>
        <taxon>Ascomycota</taxon>
        <taxon>Pezizomycotina</taxon>
        <taxon>Sordariomycetes</taxon>
        <taxon>Hypocreomycetidae</taxon>
        <taxon>Glomerellales</taxon>
        <taxon>Glomerellaceae</taxon>
        <taxon>Colletotrichum</taxon>
        <taxon>Colletotrichum acutatum species complex</taxon>
    </lineage>
</organism>
<dbReference type="GeneID" id="85479493"/>
<keyword evidence="3" id="KW-1185">Reference proteome</keyword>
<dbReference type="InterPro" id="IPR010730">
    <property type="entry name" value="HET"/>
</dbReference>
<dbReference type="PANTHER" id="PTHR10622:SF10">
    <property type="entry name" value="HET DOMAIN-CONTAINING PROTEIN"/>
    <property type="match status" value="1"/>
</dbReference>
<sequence>MRLINVDSLQLEEFFDDDMPEYAILSHTWERDEVTFQYLCWLHEYEQNREAFASVEALVASATIKSTNKAKSLRQRSDKIVQSARLAKEHELQYVWVDTCCIDKISSAELSEAINSMFRWYQEARLCLVFLSDFGPDSARTAPFEFAHCRWFTRGWTLQELLAPLDMDFYNKKWEPVGAKKSLEGQLSEITGIPRTILVQTHSFLDVCLASRMSWASRRQT</sequence>
<dbReference type="Proteomes" id="UP001243989">
    <property type="component" value="Unassembled WGS sequence"/>
</dbReference>
<dbReference type="Pfam" id="PF06985">
    <property type="entry name" value="HET"/>
    <property type="match status" value="1"/>
</dbReference>
<dbReference type="EMBL" id="JAHMHQ010000001">
    <property type="protein sequence ID" value="KAK1655484.1"/>
    <property type="molecule type" value="Genomic_DNA"/>
</dbReference>
<feature type="domain" description="Heterokaryon incompatibility" evidence="1">
    <location>
        <begin position="22"/>
        <end position="138"/>
    </location>
</feature>
<comment type="caution">
    <text evidence="2">The sequence shown here is derived from an EMBL/GenBank/DDBJ whole genome shotgun (WGS) entry which is preliminary data.</text>
</comment>
<evidence type="ECO:0000259" key="1">
    <source>
        <dbReference type="Pfam" id="PF06985"/>
    </source>
</evidence>
<evidence type="ECO:0000313" key="2">
    <source>
        <dbReference type="EMBL" id="KAK1655484.1"/>
    </source>
</evidence>
<proteinExistence type="predicted"/>
<dbReference type="AlphaFoldDB" id="A0AAJ0A3M5"/>
<name>A0AAJ0A3M5_9PEZI</name>
<gene>
    <name evidence="2" type="ORF">BDP81DRAFT_4729</name>
</gene>